<dbReference type="InterPro" id="IPR023214">
    <property type="entry name" value="HAD_sf"/>
</dbReference>
<accession>A0A1I6E7Q6</accession>
<dbReference type="NCBIfam" id="TIGR01428">
    <property type="entry name" value="HAD_type_II"/>
    <property type="match status" value="1"/>
</dbReference>
<evidence type="ECO:0000256" key="2">
    <source>
        <dbReference type="ARBA" id="ARBA00022801"/>
    </source>
</evidence>
<evidence type="ECO:0000256" key="3">
    <source>
        <dbReference type="RuleBase" id="RU368077"/>
    </source>
</evidence>
<protein>
    <recommendedName>
        <fullName evidence="3">(S)-2-haloacid dehalogenase</fullName>
        <ecNumber evidence="3">3.8.1.2</ecNumber>
    </recommendedName>
    <alternativeName>
        <fullName evidence="3">2-haloalkanoic acid dehalogenase</fullName>
    </alternativeName>
    <alternativeName>
        <fullName evidence="3">Halocarboxylic acid halidohydrolase</fullName>
    </alternativeName>
    <alternativeName>
        <fullName evidence="3">L-2-haloacid dehalogenase</fullName>
    </alternativeName>
</protein>
<dbReference type="SFLD" id="SFLDG01129">
    <property type="entry name" value="C1.5:_HAD__Beta-PGM__Phosphata"/>
    <property type="match status" value="1"/>
</dbReference>
<gene>
    <name evidence="4" type="ORF">SAMN04515673_10820</name>
</gene>
<dbReference type="CDD" id="cd02588">
    <property type="entry name" value="HAD_L2-DEX"/>
    <property type="match status" value="1"/>
</dbReference>
<dbReference type="InterPro" id="IPR036412">
    <property type="entry name" value="HAD-like_sf"/>
</dbReference>
<sequence length="227" mass="24679">MTHKACVFDAYGTLFDVAAAARALAARSETPALAGCWPALAEDWRQKQLQYTWLRAITDEYDSFWQLTEDALDWALERHGLAGDPPLRADLLALYARLETYPEVPAALAALRPTGLPLAILSNGAPEMLDSAVQHAGLGGVFDAVLSADTPRTFKPMDAVYALVTERYACAPHEILFMSSNGWDVAGASGFGFETVWINRKGEPQDRLPHGPAHVLTDLTSLPELVS</sequence>
<organism evidence="4 5">
    <name type="scientific">Poseidonocella sedimentorum</name>
    <dbReference type="NCBI Taxonomy" id="871652"/>
    <lineage>
        <taxon>Bacteria</taxon>
        <taxon>Pseudomonadati</taxon>
        <taxon>Pseudomonadota</taxon>
        <taxon>Alphaproteobacteria</taxon>
        <taxon>Rhodobacterales</taxon>
        <taxon>Roseobacteraceae</taxon>
        <taxon>Poseidonocella</taxon>
    </lineage>
</organism>
<proteinExistence type="inferred from homology"/>
<dbReference type="AlphaFoldDB" id="A0A1I6E7Q6"/>
<dbReference type="EC" id="3.8.1.2" evidence="3"/>
<dbReference type="PANTHER" id="PTHR43316">
    <property type="entry name" value="HYDROLASE, HALOACID DELAHOGENASE-RELATED"/>
    <property type="match status" value="1"/>
</dbReference>
<dbReference type="Gene3D" id="3.40.50.1000">
    <property type="entry name" value="HAD superfamily/HAD-like"/>
    <property type="match status" value="1"/>
</dbReference>
<dbReference type="SFLD" id="SFLDS00003">
    <property type="entry name" value="Haloacid_Dehalogenase"/>
    <property type="match status" value="1"/>
</dbReference>
<dbReference type="PRINTS" id="PR00413">
    <property type="entry name" value="HADHALOGNASE"/>
</dbReference>
<dbReference type="InterPro" id="IPR006328">
    <property type="entry name" value="2-HAD"/>
</dbReference>
<dbReference type="PANTHER" id="PTHR43316:SF3">
    <property type="entry name" value="HALOACID DEHALOGENASE, TYPE II (AFU_ORTHOLOGUE AFUA_2G07750)-RELATED"/>
    <property type="match status" value="1"/>
</dbReference>
<dbReference type="EMBL" id="FOYI01000008">
    <property type="protein sequence ID" value="SFR13754.1"/>
    <property type="molecule type" value="Genomic_DNA"/>
</dbReference>
<dbReference type="InterPro" id="IPR023198">
    <property type="entry name" value="PGP-like_dom2"/>
</dbReference>
<comment type="catalytic activity">
    <reaction evidence="3">
        <text>an (S)-2-haloacid + H2O = a (2R)-2-hydroxycarboxylate + a halide anion + H(+)</text>
        <dbReference type="Rhea" id="RHEA:11192"/>
        <dbReference type="ChEBI" id="CHEBI:15377"/>
        <dbReference type="ChEBI" id="CHEBI:15378"/>
        <dbReference type="ChEBI" id="CHEBI:16042"/>
        <dbReference type="ChEBI" id="CHEBI:58314"/>
        <dbReference type="ChEBI" id="CHEBI:137405"/>
        <dbReference type="EC" id="3.8.1.2"/>
    </reaction>
</comment>
<evidence type="ECO:0000256" key="1">
    <source>
        <dbReference type="ARBA" id="ARBA00008106"/>
    </source>
</evidence>
<evidence type="ECO:0000313" key="5">
    <source>
        <dbReference type="Proteomes" id="UP000199302"/>
    </source>
</evidence>
<dbReference type="Pfam" id="PF00702">
    <property type="entry name" value="Hydrolase"/>
    <property type="match status" value="1"/>
</dbReference>
<dbReference type="InterPro" id="IPR051540">
    <property type="entry name" value="S-2-haloacid_dehalogenase"/>
</dbReference>
<evidence type="ECO:0000313" key="4">
    <source>
        <dbReference type="EMBL" id="SFR13754.1"/>
    </source>
</evidence>
<dbReference type="RefSeq" id="WP_092081164.1">
    <property type="nucleotide sequence ID" value="NZ_FOYI01000008.1"/>
</dbReference>
<dbReference type="InterPro" id="IPR006439">
    <property type="entry name" value="HAD-SF_hydro_IA"/>
</dbReference>
<dbReference type="STRING" id="871652.SAMN04515673_10820"/>
<keyword evidence="2 3" id="KW-0378">Hydrolase</keyword>
<dbReference type="OrthoDB" id="7989657at2"/>
<dbReference type="Gene3D" id="1.10.150.240">
    <property type="entry name" value="Putative phosphatase, domain 2"/>
    <property type="match status" value="1"/>
</dbReference>
<reference evidence="4 5" key="1">
    <citation type="submission" date="2016-10" db="EMBL/GenBank/DDBJ databases">
        <authorList>
            <person name="de Groot N.N."/>
        </authorList>
    </citation>
    <scope>NUCLEOTIDE SEQUENCE [LARGE SCALE GENOMIC DNA]</scope>
    <source>
        <strain evidence="5">KMM 9023,NRIC 0796,JCM 17311,KCTC 23692</strain>
    </source>
</reference>
<dbReference type="NCBIfam" id="TIGR01493">
    <property type="entry name" value="HAD-SF-IA-v2"/>
    <property type="match status" value="1"/>
</dbReference>
<comment type="similarity">
    <text evidence="1 3">Belongs to the HAD-like hydrolase superfamily. S-2-haloalkanoic acid dehalogenase family.</text>
</comment>
<keyword evidence="5" id="KW-1185">Reference proteome</keyword>
<dbReference type="Proteomes" id="UP000199302">
    <property type="component" value="Unassembled WGS sequence"/>
</dbReference>
<dbReference type="SFLD" id="SFLDF00045">
    <property type="entry name" value="2-haloacid_dehalogenase"/>
    <property type="match status" value="1"/>
</dbReference>
<dbReference type="SUPFAM" id="SSF56784">
    <property type="entry name" value="HAD-like"/>
    <property type="match status" value="1"/>
</dbReference>
<name>A0A1I6E7Q6_9RHOB</name>
<dbReference type="SFLD" id="SFLDG01135">
    <property type="entry name" value="C1.5.6:_HAD__Beta-PGM__Phospha"/>
    <property type="match status" value="1"/>
</dbReference>
<dbReference type="GO" id="GO:0018784">
    <property type="term" value="F:(S)-2-haloacid dehalogenase activity"/>
    <property type="evidence" value="ECO:0007669"/>
    <property type="project" value="UniProtKB-UniRule"/>
</dbReference>
<comment type="function">
    <text evidence="3">Catalyzes the hydrolytic dehalogenation of small (S)-2-haloalkanoic acids to yield the corresponding (R)-2-hydroxyalkanoic acids.</text>
</comment>